<name>A0A8X8BB38_BRACI</name>
<gene>
    <name evidence="5" type="ORF">Bca52824_010696</name>
</gene>
<dbReference type="Proteomes" id="UP000886595">
    <property type="component" value="Unassembled WGS sequence"/>
</dbReference>
<accession>A0A8X8BB38</accession>
<keyword evidence="6" id="KW-1185">Reference proteome</keyword>
<evidence type="ECO:0000256" key="2">
    <source>
        <dbReference type="ARBA" id="ARBA00023027"/>
    </source>
</evidence>
<protein>
    <recommendedName>
        <fullName evidence="4">Lactate/malate dehydrogenase C-terminal domain-containing protein</fullName>
    </recommendedName>
</protein>
<organism evidence="5 6">
    <name type="scientific">Brassica carinata</name>
    <name type="common">Ethiopian mustard</name>
    <name type="synonym">Abyssinian cabbage</name>
    <dbReference type="NCBI Taxonomy" id="52824"/>
    <lineage>
        <taxon>Eukaryota</taxon>
        <taxon>Viridiplantae</taxon>
        <taxon>Streptophyta</taxon>
        <taxon>Embryophyta</taxon>
        <taxon>Tracheophyta</taxon>
        <taxon>Spermatophyta</taxon>
        <taxon>Magnoliopsida</taxon>
        <taxon>eudicotyledons</taxon>
        <taxon>Gunneridae</taxon>
        <taxon>Pentapetalae</taxon>
        <taxon>rosids</taxon>
        <taxon>malvids</taxon>
        <taxon>Brassicales</taxon>
        <taxon>Brassicaceae</taxon>
        <taxon>Brassiceae</taxon>
        <taxon>Brassica</taxon>
    </lineage>
</organism>
<dbReference type="AlphaFoldDB" id="A0A8X8BB38"/>
<dbReference type="PANTHER" id="PTHR11540">
    <property type="entry name" value="MALATE AND LACTATE DEHYDROGENASE"/>
    <property type="match status" value="1"/>
</dbReference>
<evidence type="ECO:0000256" key="3">
    <source>
        <dbReference type="SAM" id="SignalP"/>
    </source>
</evidence>
<dbReference type="Pfam" id="PF02866">
    <property type="entry name" value="Ldh_1_C"/>
    <property type="match status" value="1"/>
</dbReference>
<feature type="domain" description="Lactate/malate dehydrogenase C-terminal" evidence="4">
    <location>
        <begin position="40"/>
        <end position="110"/>
    </location>
</feature>
<feature type="chain" id="PRO_5036465558" description="Lactate/malate dehydrogenase C-terminal domain-containing protein" evidence="3">
    <location>
        <begin position="19"/>
        <end position="125"/>
    </location>
</feature>
<dbReference type="InterPro" id="IPR015955">
    <property type="entry name" value="Lactate_DH/Glyco_Ohase_4_C"/>
</dbReference>
<dbReference type="EMBL" id="JAAMPC010000002">
    <property type="protein sequence ID" value="KAG2327968.1"/>
    <property type="molecule type" value="Genomic_DNA"/>
</dbReference>
<keyword evidence="3" id="KW-0732">Signal</keyword>
<feature type="signal peptide" evidence="3">
    <location>
        <begin position="1"/>
        <end position="18"/>
    </location>
</feature>
<evidence type="ECO:0000256" key="1">
    <source>
        <dbReference type="ARBA" id="ARBA00023002"/>
    </source>
</evidence>
<dbReference type="OrthoDB" id="1745878at2759"/>
<dbReference type="GO" id="GO:0030060">
    <property type="term" value="F:L-malate dehydrogenase (NAD+) activity"/>
    <property type="evidence" value="ECO:0007669"/>
    <property type="project" value="TreeGrafter"/>
</dbReference>
<evidence type="ECO:0000259" key="4">
    <source>
        <dbReference type="Pfam" id="PF02866"/>
    </source>
</evidence>
<evidence type="ECO:0000313" key="6">
    <source>
        <dbReference type="Proteomes" id="UP000886595"/>
    </source>
</evidence>
<dbReference type="Gene3D" id="3.90.110.10">
    <property type="entry name" value="Lactate dehydrogenase/glycoside hydrolase, family 4, C-terminal"/>
    <property type="match status" value="1"/>
</dbReference>
<dbReference type="PANTHER" id="PTHR11540:SF16">
    <property type="entry name" value="MALATE DEHYDROGENASE, MITOCHONDRIAL"/>
    <property type="match status" value="1"/>
</dbReference>
<proteinExistence type="predicted"/>
<dbReference type="SUPFAM" id="SSF56327">
    <property type="entry name" value="LDH C-terminal domain-like"/>
    <property type="match status" value="1"/>
</dbReference>
<comment type="caution">
    <text evidence="5">The sequence shown here is derived from an EMBL/GenBank/DDBJ whole genome shotgun (WGS) entry which is preliminary data.</text>
</comment>
<reference evidence="5 6" key="1">
    <citation type="submission" date="2020-02" db="EMBL/GenBank/DDBJ databases">
        <authorList>
            <person name="Ma Q."/>
            <person name="Huang Y."/>
            <person name="Song X."/>
            <person name="Pei D."/>
        </authorList>
    </citation>
    <scope>NUCLEOTIDE SEQUENCE [LARGE SCALE GENOMIC DNA]</scope>
    <source>
        <strain evidence="5">Sxm20200214</strain>
        <tissue evidence="5">Leaf</tissue>
    </source>
</reference>
<dbReference type="InterPro" id="IPR022383">
    <property type="entry name" value="Lactate/malate_DH_C"/>
</dbReference>
<dbReference type="GO" id="GO:0005739">
    <property type="term" value="C:mitochondrion"/>
    <property type="evidence" value="ECO:0007669"/>
    <property type="project" value="TreeGrafter"/>
</dbReference>
<evidence type="ECO:0000313" key="5">
    <source>
        <dbReference type="EMBL" id="KAG2327968.1"/>
    </source>
</evidence>
<sequence>MSHLISFVTFFFFFETFSFVTHIAKSKTQLLEHPKKLFSVDVVRANTFVSQKKTLKLIDDDVSVIGGHAGITILPILSKTKPSISFEIQDLTEVVDAKVGAGSATLSMAWHMLQRDLWRHVLVVK</sequence>
<keyword evidence="1" id="KW-0560">Oxidoreductase</keyword>
<keyword evidence="2" id="KW-0520">NAD</keyword>